<evidence type="ECO:0000256" key="2">
    <source>
        <dbReference type="ARBA" id="ARBA00004275"/>
    </source>
</evidence>
<evidence type="ECO:0000256" key="5">
    <source>
        <dbReference type="ARBA" id="ARBA00023002"/>
    </source>
</evidence>
<gene>
    <name evidence="9" type="ORF">BZG36_01197</name>
</gene>
<organism evidence="9 10">
    <name type="scientific">Bifiguratus adelaidae</name>
    <dbReference type="NCBI Taxonomy" id="1938954"/>
    <lineage>
        <taxon>Eukaryota</taxon>
        <taxon>Fungi</taxon>
        <taxon>Fungi incertae sedis</taxon>
        <taxon>Mucoromycota</taxon>
        <taxon>Mucoromycotina</taxon>
        <taxon>Endogonomycetes</taxon>
        <taxon>Endogonales</taxon>
        <taxon>Endogonales incertae sedis</taxon>
        <taxon>Bifiguratus</taxon>
    </lineage>
</organism>
<dbReference type="PANTHER" id="PTHR42808:SF3">
    <property type="entry name" value="HYDROXYSTEROID DEHYDROGENASE-LIKE PROTEIN 2"/>
    <property type="match status" value="1"/>
</dbReference>
<dbReference type="EMBL" id="MVBO01000008">
    <property type="protein sequence ID" value="OZJ05913.1"/>
    <property type="molecule type" value="Genomic_DNA"/>
</dbReference>
<dbReference type="InterPro" id="IPR002347">
    <property type="entry name" value="SDR_fam"/>
</dbReference>
<dbReference type="Pfam" id="PF00106">
    <property type="entry name" value="adh_short"/>
    <property type="match status" value="1"/>
</dbReference>
<evidence type="ECO:0000256" key="8">
    <source>
        <dbReference type="ARBA" id="ARBA00040243"/>
    </source>
</evidence>
<dbReference type="PANTHER" id="PTHR42808">
    <property type="entry name" value="HYDROXYSTEROID DEHYDROGENASE-LIKE PROTEIN 2"/>
    <property type="match status" value="1"/>
</dbReference>
<proteinExistence type="inferred from homology"/>
<evidence type="ECO:0000256" key="7">
    <source>
        <dbReference type="ARBA" id="ARBA00023140"/>
    </source>
</evidence>
<dbReference type="InterPro" id="IPR051935">
    <property type="entry name" value="HSDL2"/>
</dbReference>
<evidence type="ECO:0000313" key="9">
    <source>
        <dbReference type="EMBL" id="OZJ05913.1"/>
    </source>
</evidence>
<dbReference type="Proteomes" id="UP000242875">
    <property type="component" value="Unassembled WGS sequence"/>
</dbReference>
<keyword evidence="6" id="KW-0496">Mitochondrion</keyword>
<accession>A0A261Y5N9</accession>
<dbReference type="InterPro" id="IPR020904">
    <property type="entry name" value="Sc_DH/Rdtase_CS"/>
</dbReference>
<dbReference type="GO" id="GO:0016491">
    <property type="term" value="F:oxidoreductase activity"/>
    <property type="evidence" value="ECO:0007669"/>
    <property type="project" value="UniProtKB-KW"/>
</dbReference>
<dbReference type="GO" id="GO:0005739">
    <property type="term" value="C:mitochondrion"/>
    <property type="evidence" value="ECO:0007669"/>
    <property type="project" value="UniProtKB-SubCell"/>
</dbReference>
<comment type="similarity">
    <text evidence="3">Belongs to the short-chain dehydrogenases/reductases (SDR) family.</text>
</comment>
<dbReference type="NCBIfam" id="NF006133">
    <property type="entry name" value="PRK08278.1"/>
    <property type="match status" value="1"/>
</dbReference>
<protein>
    <recommendedName>
        <fullName evidence="8">Hydroxysteroid dehydrogenase-like protein 2</fullName>
    </recommendedName>
</protein>
<dbReference type="OrthoDB" id="5327538at2759"/>
<comment type="caution">
    <text evidence="9">The sequence shown here is derived from an EMBL/GenBank/DDBJ whole genome shotgun (WGS) entry which is preliminary data.</text>
</comment>
<dbReference type="FunFam" id="3.40.50.720:FF:000301">
    <property type="entry name" value="Hydroxysteroid dehydrogenase like 2"/>
    <property type="match status" value="1"/>
</dbReference>
<evidence type="ECO:0000256" key="3">
    <source>
        <dbReference type="ARBA" id="ARBA00006484"/>
    </source>
</evidence>
<dbReference type="GO" id="GO:0005777">
    <property type="term" value="C:peroxisome"/>
    <property type="evidence" value="ECO:0007669"/>
    <property type="project" value="UniProtKB-SubCell"/>
</dbReference>
<dbReference type="SUPFAM" id="SSF51735">
    <property type="entry name" value="NAD(P)-binding Rossmann-fold domains"/>
    <property type="match status" value="1"/>
</dbReference>
<dbReference type="InterPro" id="IPR036291">
    <property type="entry name" value="NAD(P)-bd_dom_sf"/>
</dbReference>
<dbReference type="PRINTS" id="PR00081">
    <property type="entry name" value="GDHRDH"/>
</dbReference>
<dbReference type="Gene3D" id="3.40.50.720">
    <property type="entry name" value="NAD(P)-binding Rossmann-like Domain"/>
    <property type="match status" value="1"/>
</dbReference>
<evidence type="ECO:0000256" key="6">
    <source>
        <dbReference type="ARBA" id="ARBA00023128"/>
    </source>
</evidence>
<evidence type="ECO:0000256" key="4">
    <source>
        <dbReference type="ARBA" id="ARBA00022857"/>
    </source>
</evidence>
<comment type="subcellular location">
    <subcellularLocation>
        <location evidence="1">Mitochondrion</location>
    </subcellularLocation>
    <subcellularLocation>
        <location evidence="2">Peroxisome</location>
    </subcellularLocation>
</comment>
<dbReference type="PROSITE" id="PS00061">
    <property type="entry name" value="ADH_SHORT"/>
    <property type="match status" value="1"/>
</dbReference>
<reference evidence="9 10" key="1">
    <citation type="journal article" date="2017" name="Mycologia">
        <title>Bifiguratus adelaidae, gen. et sp. nov., a new member of Mucoromycotina in endophytic and soil-dwelling habitats.</title>
        <authorList>
            <person name="Torres-Cruz T.J."/>
            <person name="Billingsley Tobias T.L."/>
            <person name="Almatruk M."/>
            <person name="Hesse C."/>
            <person name="Kuske C.R."/>
            <person name="Desiro A."/>
            <person name="Benucci G.M."/>
            <person name="Bonito G."/>
            <person name="Stajich J.E."/>
            <person name="Dunlap C."/>
            <person name="Arnold A.E."/>
            <person name="Porras-Alfaro A."/>
        </authorList>
    </citation>
    <scope>NUCLEOTIDE SEQUENCE [LARGE SCALE GENOMIC DNA]</scope>
    <source>
        <strain evidence="9 10">AZ0501</strain>
    </source>
</reference>
<dbReference type="AlphaFoldDB" id="A0A261Y5N9"/>
<keyword evidence="4" id="KW-0521">NADP</keyword>
<evidence type="ECO:0000256" key="1">
    <source>
        <dbReference type="ARBA" id="ARBA00004173"/>
    </source>
</evidence>
<evidence type="ECO:0000313" key="10">
    <source>
        <dbReference type="Proteomes" id="UP000242875"/>
    </source>
</evidence>
<keyword evidence="7" id="KW-0576">Peroxisome</keyword>
<sequence>MLKGRTCLVTGASRGIGLAIGIAAARQGANLEGTIYTAAERIEQAGGQALPVQCDIRNEDDIQAAVKACVERFGGLDILVNNASAIGLSKTDTVETKRFDLMHAINARGTFLMCKHALPHLKSSSSSHILNLAPPPVLRPDWFGAHLAYTMAKYSMSLITLGLSHECRAFGIGVNALWPVTLIGTAAVQNVLGGESAVLKARKPDILADAAVRIFAKDGKTGHFVIDEIFLRQEGVTDFDQYAMVKGNRNFETDLFVDDSVLREVNDLRLAAGWHV</sequence>
<name>A0A261Y5N9_9FUNG</name>
<keyword evidence="10" id="KW-1185">Reference proteome</keyword>
<keyword evidence="5" id="KW-0560">Oxidoreductase</keyword>